<accession>A0A931FZP3</accession>
<dbReference type="EMBL" id="JADQTO010000013">
    <property type="protein sequence ID" value="MBG0564972.1"/>
    <property type="molecule type" value="Genomic_DNA"/>
</dbReference>
<protein>
    <submittedName>
        <fullName evidence="3">Alpha/beta hydrolase</fullName>
    </submittedName>
</protein>
<dbReference type="AlphaFoldDB" id="A0A931FZP3"/>
<reference evidence="3" key="1">
    <citation type="submission" date="2020-11" db="EMBL/GenBank/DDBJ databases">
        <title>Isolation and identification of active actinomycetes.</title>
        <authorList>
            <person name="Sun X."/>
        </authorList>
    </citation>
    <scope>NUCLEOTIDE SEQUENCE</scope>
    <source>
        <strain evidence="3">NEAU-A11</strain>
    </source>
</reference>
<comment type="caution">
    <text evidence="3">The sequence shown here is derived from an EMBL/GenBank/DDBJ whole genome shotgun (WGS) entry which is preliminary data.</text>
</comment>
<feature type="domain" description="PET hydrolase/cutinase-like" evidence="2">
    <location>
        <begin position="49"/>
        <end position="250"/>
    </location>
</feature>
<organism evidence="3 4">
    <name type="scientific">Actinoplanes aureus</name>
    <dbReference type="NCBI Taxonomy" id="2792083"/>
    <lineage>
        <taxon>Bacteria</taxon>
        <taxon>Bacillati</taxon>
        <taxon>Actinomycetota</taxon>
        <taxon>Actinomycetes</taxon>
        <taxon>Micromonosporales</taxon>
        <taxon>Micromonosporaceae</taxon>
        <taxon>Actinoplanes</taxon>
    </lineage>
</organism>
<dbReference type="SUPFAM" id="SSF53474">
    <property type="entry name" value="alpha/beta-Hydrolases"/>
    <property type="match status" value="1"/>
</dbReference>
<dbReference type="PANTHER" id="PTHR33428:SF14">
    <property type="entry name" value="CARBOXYLESTERASE TYPE B DOMAIN-CONTAINING PROTEIN"/>
    <property type="match status" value="1"/>
</dbReference>
<keyword evidence="3" id="KW-0378">Hydrolase</keyword>
<feature type="signal peptide" evidence="1">
    <location>
        <begin position="1"/>
        <end position="27"/>
    </location>
</feature>
<proteinExistence type="predicted"/>
<dbReference type="Proteomes" id="UP000598146">
    <property type="component" value="Unassembled WGS sequence"/>
</dbReference>
<dbReference type="InterPro" id="IPR029058">
    <property type="entry name" value="AB_hydrolase_fold"/>
</dbReference>
<dbReference type="InterPro" id="IPR041127">
    <property type="entry name" value="PET_hydrolase/cutinase-like"/>
</dbReference>
<feature type="chain" id="PRO_5037734254" evidence="1">
    <location>
        <begin position="28"/>
        <end position="276"/>
    </location>
</feature>
<name>A0A931FZP3_9ACTN</name>
<gene>
    <name evidence="3" type="ORF">I4J89_26325</name>
</gene>
<sequence>MRTPMRLLTAALAGMLAAVGLAAPAQAAPGGTGPYPADYETTIRLFNHTIYRPSTLPAGLTLPIVAWGNGACRADGTWFQNILKEFASHGFLVIASGRPGGTGSTDADMLIDAIDWAIAENTRLGSRYRGRIDTTRVAVMGQSCGGLEAVEASADSRVDTSVFWNSGLLSDRDNYQLARLHAPVAYFTGGPDDIAYPNAVDDYGRLPAGLPAFLGHLPVGHYGTFSEPNGGEYGRVGSAWLKWQLKGDQTARALFVGSPCGLCSGTRWTVTSKNLG</sequence>
<keyword evidence="4" id="KW-1185">Reference proteome</keyword>
<evidence type="ECO:0000313" key="4">
    <source>
        <dbReference type="Proteomes" id="UP000598146"/>
    </source>
</evidence>
<keyword evidence="1" id="KW-0732">Signal</keyword>
<dbReference type="Gene3D" id="3.40.50.1820">
    <property type="entry name" value="alpha/beta hydrolase"/>
    <property type="match status" value="1"/>
</dbReference>
<dbReference type="Pfam" id="PF12740">
    <property type="entry name" value="PETase"/>
    <property type="match status" value="1"/>
</dbReference>
<evidence type="ECO:0000256" key="1">
    <source>
        <dbReference type="SAM" id="SignalP"/>
    </source>
</evidence>
<dbReference type="PANTHER" id="PTHR33428">
    <property type="entry name" value="CHLOROPHYLLASE-2, CHLOROPLASTIC"/>
    <property type="match status" value="1"/>
</dbReference>
<dbReference type="GO" id="GO:0016787">
    <property type="term" value="F:hydrolase activity"/>
    <property type="evidence" value="ECO:0007669"/>
    <property type="project" value="UniProtKB-KW"/>
</dbReference>
<evidence type="ECO:0000259" key="2">
    <source>
        <dbReference type="Pfam" id="PF12740"/>
    </source>
</evidence>
<evidence type="ECO:0000313" key="3">
    <source>
        <dbReference type="EMBL" id="MBG0564972.1"/>
    </source>
</evidence>